<reference evidence="2 3" key="2">
    <citation type="submission" date="2018-03" db="EMBL/GenBank/DDBJ databases">
        <title>Draft genome of Pseudomonas putida strain KT-27.</title>
        <authorList>
            <person name="Yoshizawa S."/>
            <person name="Khan N.H."/>
            <person name="Nishimura M."/>
            <person name="Chiura H.X."/>
            <person name="Ogura Y."/>
            <person name="Hayashi T."/>
            <person name="Kogure K."/>
        </authorList>
    </citation>
    <scope>NUCLEOTIDE SEQUENCE [LARGE SCALE GENOMIC DNA]</scope>
    <source>
        <strain evidence="2 3">KT-27</strain>
    </source>
</reference>
<dbReference type="RefSeq" id="WP_103437682.1">
    <property type="nucleotide sequence ID" value="NZ_MIND01000018.1"/>
</dbReference>
<dbReference type="InterPro" id="IPR038996">
    <property type="entry name" value="Gp14"/>
</dbReference>
<dbReference type="AlphaFoldDB" id="A0A2S3WG63"/>
<evidence type="ECO:0008006" key="4">
    <source>
        <dbReference type="Google" id="ProtNLM"/>
    </source>
</evidence>
<protein>
    <recommendedName>
        <fullName evidence="4">Phage protein</fullName>
    </recommendedName>
</protein>
<feature type="chain" id="PRO_5015753637" description="Phage protein" evidence="1">
    <location>
        <begin position="21"/>
        <end position="157"/>
    </location>
</feature>
<accession>A0A2S3WG63</accession>
<dbReference type="Pfam" id="PF24072">
    <property type="entry name" value="T7_gp14"/>
    <property type="match status" value="1"/>
</dbReference>
<feature type="signal peptide" evidence="1">
    <location>
        <begin position="1"/>
        <end position="20"/>
    </location>
</feature>
<keyword evidence="1" id="KW-0732">Signal</keyword>
<name>A0A2S3WG63_PSEPU</name>
<gene>
    <name evidence="2" type="ORF">BGP80_17380</name>
</gene>
<sequence length="157" mass="15887">MCAVAAIPFIAMGASALMSAQQSQAQGAASAEASLQNAQFANQAADDAVARGEFESDQQRLQTRAAIGSQRAGFAANGVDVNSGSAAEIQDDTAALGELDALTIRNNAAREAWGYRTQAQQNVLAARTAKSSAKAGMFGSLLTAGAQGAQAYGAMKG</sequence>
<organism evidence="2 3">
    <name type="scientific">Pseudomonas putida</name>
    <name type="common">Arthrobacter siderocapsulatus</name>
    <dbReference type="NCBI Taxonomy" id="303"/>
    <lineage>
        <taxon>Bacteria</taxon>
        <taxon>Pseudomonadati</taxon>
        <taxon>Pseudomonadota</taxon>
        <taxon>Gammaproteobacteria</taxon>
        <taxon>Pseudomonadales</taxon>
        <taxon>Pseudomonadaceae</taxon>
        <taxon>Pseudomonas</taxon>
    </lineage>
</organism>
<proteinExistence type="predicted"/>
<reference evidence="2 3" key="1">
    <citation type="submission" date="2016-08" db="EMBL/GenBank/DDBJ databases">
        <authorList>
            <person name="Seilhamer J.J."/>
        </authorList>
    </citation>
    <scope>NUCLEOTIDE SEQUENCE [LARGE SCALE GENOMIC DNA]</scope>
    <source>
        <strain evidence="2 3">KT-27</strain>
    </source>
</reference>
<evidence type="ECO:0000256" key="1">
    <source>
        <dbReference type="SAM" id="SignalP"/>
    </source>
</evidence>
<comment type="caution">
    <text evidence="2">The sequence shown here is derived from an EMBL/GenBank/DDBJ whole genome shotgun (WGS) entry which is preliminary data.</text>
</comment>
<evidence type="ECO:0000313" key="2">
    <source>
        <dbReference type="EMBL" id="POF89638.1"/>
    </source>
</evidence>
<dbReference type="EMBL" id="MIND01000018">
    <property type="protein sequence ID" value="POF89638.1"/>
    <property type="molecule type" value="Genomic_DNA"/>
</dbReference>
<evidence type="ECO:0000313" key="3">
    <source>
        <dbReference type="Proteomes" id="UP000237194"/>
    </source>
</evidence>
<dbReference type="Proteomes" id="UP000237194">
    <property type="component" value="Unassembled WGS sequence"/>
</dbReference>